<dbReference type="InterPro" id="IPR009061">
    <property type="entry name" value="DNA-bd_dom_put_sf"/>
</dbReference>
<dbReference type="PANTHER" id="PTHR34585">
    <property type="match status" value="1"/>
</dbReference>
<reference evidence="2 3" key="1">
    <citation type="submission" date="2016-11" db="EMBL/GenBank/DDBJ databases">
        <authorList>
            <person name="Jaros S."/>
            <person name="Januszkiewicz K."/>
            <person name="Wedrychowicz H."/>
        </authorList>
    </citation>
    <scope>NUCLEOTIDE SEQUENCE [LARGE SCALE GENOMIC DNA]</scope>
    <source>
        <strain evidence="2 3">DSM 26910</strain>
    </source>
</reference>
<dbReference type="RefSeq" id="WP_072998634.1">
    <property type="nucleotide sequence ID" value="NZ_FQUM01000001.1"/>
</dbReference>
<dbReference type="SUPFAM" id="SSF46955">
    <property type="entry name" value="Putative DNA-binding domain"/>
    <property type="match status" value="1"/>
</dbReference>
<gene>
    <name evidence="2" type="ORF">SAMN05444274_101537</name>
</gene>
<evidence type="ECO:0000259" key="1">
    <source>
        <dbReference type="Pfam" id="PF12728"/>
    </source>
</evidence>
<dbReference type="InterPro" id="IPR041657">
    <property type="entry name" value="HTH_17"/>
</dbReference>
<sequence length="112" mass="13215">MELITFESQTFKELVNKIDKIAAYISKCENPTSTEAKDIWLDSNELADLLKISTRTLQRLRKDNLISYSILRGKCLYRLSDVEESLRERLIPSDPKTLEAFRKRYMLHTKQF</sequence>
<dbReference type="STRING" id="1484053.SAMN05444274_101537"/>
<feature type="domain" description="Helix-turn-helix" evidence="1">
    <location>
        <begin position="40"/>
        <end position="89"/>
    </location>
</feature>
<dbReference type="Pfam" id="PF12728">
    <property type="entry name" value="HTH_17"/>
    <property type="match status" value="1"/>
</dbReference>
<dbReference type="Proteomes" id="UP000184164">
    <property type="component" value="Unassembled WGS sequence"/>
</dbReference>
<keyword evidence="3" id="KW-1185">Reference proteome</keyword>
<evidence type="ECO:0000313" key="3">
    <source>
        <dbReference type="Proteomes" id="UP000184164"/>
    </source>
</evidence>
<proteinExistence type="predicted"/>
<dbReference type="PANTHER" id="PTHR34585:SF22">
    <property type="entry name" value="HELIX-TURN-HELIX DOMAIN-CONTAINING PROTEIN"/>
    <property type="match status" value="1"/>
</dbReference>
<evidence type="ECO:0000313" key="2">
    <source>
        <dbReference type="EMBL" id="SHE50434.1"/>
    </source>
</evidence>
<accession>A0A1M4U1I6</accession>
<name>A0A1M4U1I6_9BACT</name>
<organism evidence="2 3">
    <name type="scientific">Mariniphaga anaerophila</name>
    <dbReference type="NCBI Taxonomy" id="1484053"/>
    <lineage>
        <taxon>Bacteria</taxon>
        <taxon>Pseudomonadati</taxon>
        <taxon>Bacteroidota</taxon>
        <taxon>Bacteroidia</taxon>
        <taxon>Marinilabiliales</taxon>
        <taxon>Prolixibacteraceae</taxon>
        <taxon>Mariniphaga</taxon>
    </lineage>
</organism>
<protein>
    <submittedName>
        <fullName evidence="2">Helix-turn-helix domain-containing protein</fullName>
    </submittedName>
</protein>
<dbReference type="EMBL" id="FQUM01000001">
    <property type="protein sequence ID" value="SHE50434.1"/>
    <property type="molecule type" value="Genomic_DNA"/>
</dbReference>
<dbReference type="AlphaFoldDB" id="A0A1M4U1I6"/>
<dbReference type="OrthoDB" id="1100622at2"/>